<dbReference type="Pfam" id="PF14792">
    <property type="entry name" value="DNA_pol_B_palm"/>
    <property type="match status" value="1"/>
</dbReference>
<keyword evidence="6 16" id="KW-0548">Nucleotidyltransferase</keyword>
<dbReference type="InterPro" id="IPR010996">
    <property type="entry name" value="HHH_MUS81"/>
</dbReference>
<dbReference type="InterPro" id="IPR022312">
    <property type="entry name" value="DNA_pol_X"/>
</dbReference>
<dbReference type="PANTHER" id="PTHR11276">
    <property type="entry name" value="DNA POLYMERASE TYPE-X FAMILY MEMBER"/>
    <property type="match status" value="1"/>
</dbReference>
<dbReference type="Gene3D" id="1.10.150.20">
    <property type="entry name" value="5' to 3' exonuclease, C-terminal subdomain"/>
    <property type="match status" value="1"/>
</dbReference>
<dbReference type="GO" id="GO:0003677">
    <property type="term" value="F:DNA binding"/>
    <property type="evidence" value="ECO:0007669"/>
    <property type="project" value="UniProtKB-UniRule"/>
</dbReference>
<evidence type="ECO:0000256" key="14">
    <source>
        <dbReference type="ARBA" id="ARBA00023242"/>
    </source>
</evidence>
<keyword evidence="5 16" id="KW-0808">Transferase</keyword>
<dbReference type="Pfam" id="PF10391">
    <property type="entry name" value="DNA_pol_lambd_f"/>
    <property type="match status" value="1"/>
</dbReference>
<evidence type="ECO:0000256" key="3">
    <source>
        <dbReference type="ARBA" id="ARBA00004123"/>
    </source>
</evidence>
<dbReference type="Pfam" id="PF14791">
    <property type="entry name" value="DNA_pol_B_thumb"/>
    <property type="match status" value="1"/>
</dbReference>
<gene>
    <name evidence="19" type="primary">POL4</name>
    <name evidence="19" type="ORF">ATY40_BA7503736</name>
</gene>
<comment type="cofactor">
    <cofactor evidence="2">
        <name>Mg(2+)</name>
        <dbReference type="ChEBI" id="CHEBI:18420"/>
    </cofactor>
</comment>
<dbReference type="Proteomes" id="UP000094565">
    <property type="component" value="Chromosome 3"/>
</dbReference>
<dbReference type="OrthoDB" id="205514at2759"/>
<dbReference type="SMART" id="SM00483">
    <property type="entry name" value="POLXc"/>
    <property type="match status" value="1"/>
</dbReference>
<evidence type="ECO:0000256" key="4">
    <source>
        <dbReference type="ARBA" id="ARBA00022490"/>
    </source>
</evidence>
<comment type="function">
    <text evidence="16">DNA polymerase that functions in several pathways of DNA repair. Involved in base excision repair (BER) responsible for repair of lesions that give rise to abasic (AP) sites in DNA. Also contributes to DNA double-strand break repair by non-homologous end joining and homologous recombination. Has both template-dependent and template-independent (terminal transferase) DNA polymerase activities. Has also a 5'-deoxyribose-5-phosphate lyase (dRP lyase) activity.</text>
</comment>
<evidence type="ECO:0000313" key="19">
    <source>
        <dbReference type="EMBL" id="ANZ76974.1"/>
    </source>
</evidence>
<dbReference type="AlphaFoldDB" id="A0A1B2JFY0"/>
<keyword evidence="13" id="KW-0456">Lyase</keyword>
<dbReference type="Pfam" id="PF14716">
    <property type="entry name" value="HHH_8"/>
    <property type="match status" value="1"/>
</dbReference>
<protein>
    <recommendedName>
        <fullName evidence="16">DNA polymerase</fullName>
        <ecNumber evidence="16">2.7.7.7</ecNumber>
    </recommendedName>
</protein>
<dbReference type="GO" id="GO:0006303">
    <property type="term" value="P:double-strand break repair via nonhomologous end joining"/>
    <property type="evidence" value="ECO:0007669"/>
    <property type="project" value="TreeGrafter"/>
</dbReference>
<dbReference type="InterPro" id="IPR002054">
    <property type="entry name" value="DNA-dir_DNA_pol_X"/>
</dbReference>
<evidence type="ECO:0000256" key="11">
    <source>
        <dbReference type="ARBA" id="ARBA00023125"/>
    </source>
</evidence>
<keyword evidence="4" id="KW-0963">Cytoplasm</keyword>
<evidence type="ECO:0000313" key="20">
    <source>
        <dbReference type="Proteomes" id="UP000094565"/>
    </source>
</evidence>
<proteinExistence type="inferred from homology"/>
<keyword evidence="9" id="KW-0460">Magnesium</keyword>
<comment type="catalytic activity">
    <reaction evidence="15 16">
        <text>DNA(n) + a 2'-deoxyribonucleoside 5'-triphosphate = DNA(n+1) + diphosphate</text>
        <dbReference type="Rhea" id="RHEA:22508"/>
        <dbReference type="Rhea" id="RHEA-COMP:17339"/>
        <dbReference type="Rhea" id="RHEA-COMP:17340"/>
        <dbReference type="ChEBI" id="CHEBI:33019"/>
        <dbReference type="ChEBI" id="CHEBI:61560"/>
        <dbReference type="ChEBI" id="CHEBI:173112"/>
        <dbReference type="EC" id="2.7.7.7"/>
    </reaction>
</comment>
<evidence type="ECO:0000256" key="8">
    <source>
        <dbReference type="ARBA" id="ARBA00022763"/>
    </source>
</evidence>
<dbReference type="InterPro" id="IPR029398">
    <property type="entry name" value="PolB_thumb"/>
</dbReference>
<dbReference type="SUPFAM" id="SSF47802">
    <property type="entry name" value="DNA polymerase beta, N-terminal domain-like"/>
    <property type="match status" value="1"/>
</dbReference>
<feature type="compositionally biased region" description="Basic and acidic residues" evidence="17">
    <location>
        <begin position="138"/>
        <end position="154"/>
    </location>
</feature>
<dbReference type="InterPro" id="IPR001357">
    <property type="entry name" value="BRCT_dom"/>
</dbReference>
<name>A0A1B2JFY0_PICPA</name>
<evidence type="ECO:0000256" key="15">
    <source>
        <dbReference type="ARBA" id="ARBA00049244"/>
    </source>
</evidence>
<evidence type="ECO:0000256" key="10">
    <source>
        <dbReference type="ARBA" id="ARBA00022932"/>
    </source>
</evidence>
<dbReference type="Gene3D" id="3.40.50.10190">
    <property type="entry name" value="BRCT domain"/>
    <property type="match status" value="1"/>
</dbReference>
<keyword evidence="14 16" id="KW-0539">Nucleus</keyword>
<dbReference type="GO" id="GO:0003887">
    <property type="term" value="F:DNA-directed DNA polymerase activity"/>
    <property type="evidence" value="ECO:0007669"/>
    <property type="project" value="UniProtKB-UniRule"/>
</dbReference>
<dbReference type="GO" id="GO:0016829">
    <property type="term" value="F:lyase activity"/>
    <property type="evidence" value="ECO:0007669"/>
    <property type="project" value="UniProtKB-KW"/>
</dbReference>
<evidence type="ECO:0000256" key="17">
    <source>
        <dbReference type="SAM" id="MobiDB-lite"/>
    </source>
</evidence>
<feature type="region of interest" description="Disordered" evidence="17">
    <location>
        <begin position="138"/>
        <end position="164"/>
    </location>
</feature>
<evidence type="ECO:0000256" key="2">
    <source>
        <dbReference type="ARBA" id="ARBA00001946"/>
    </source>
</evidence>
<evidence type="ECO:0000256" key="13">
    <source>
        <dbReference type="ARBA" id="ARBA00023239"/>
    </source>
</evidence>
<dbReference type="Gene3D" id="1.10.150.110">
    <property type="entry name" value="DNA polymerase beta, N-terminal domain-like"/>
    <property type="match status" value="1"/>
</dbReference>
<comment type="similarity">
    <text evidence="16">Belongs to the DNA polymerase type-X family.</text>
</comment>
<evidence type="ECO:0000259" key="18">
    <source>
        <dbReference type="PROSITE" id="PS50172"/>
    </source>
</evidence>
<keyword evidence="10 16" id="KW-0239">DNA-directed DNA polymerase</keyword>
<comment type="cofactor">
    <cofactor evidence="1">
        <name>Mn(2+)</name>
        <dbReference type="ChEBI" id="CHEBI:29035"/>
    </cofactor>
</comment>
<dbReference type="InterPro" id="IPR043519">
    <property type="entry name" value="NT_sf"/>
</dbReference>
<keyword evidence="11" id="KW-0238">DNA-binding</keyword>
<dbReference type="EMBL" id="CP014586">
    <property type="protein sequence ID" value="ANZ76974.1"/>
    <property type="molecule type" value="Genomic_DNA"/>
</dbReference>
<keyword evidence="12 16" id="KW-0234">DNA repair</keyword>
<dbReference type="SUPFAM" id="SSF81585">
    <property type="entry name" value="PsbU/PolX domain-like"/>
    <property type="match status" value="1"/>
</dbReference>
<comment type="subcellular location">
    <subcellularLocation>
        <location evidence="3 16">Nucleus</location>
    </subcellularLocation>
</comment>
<dbReference type="GO" id="GO:0005634">
    <property type="term" value="C:nucleus"/>
    <property type="evidence" value="ECO:0007669"/>
    <property type="project" value="UniProtKB-SubCell"/>
</dbReference>
<feature type="domain" description="BRCT" evidence="18">
    <location>
        <begin position="2"/>
        <end position="127"/>
    </location>
</feature>
<dbReference type="GO" id="GO:0006284">
    <property type="term" value="P:base-excision repair"/>
    <property type="evidence" value="ECO:0007669"/>
    <property type="project" value="TreeGrafter"/>
</dbReference>
<dbReference type="InterPro" id="IPR018944">
    <property type="entry name" value="DNA_pol_lambd_fingers_domain"/>
</dbReference>
<sequence length="563" mass="65282">MEPSQLFKGYNFLLVPFLRTKLASFRHNLYTKNGATLYPTINQFAKQVKKFNSELNPDYYDSDESIHYTTIIVVEDEEKLTDMTSLSSYLKVPKSGFPLDEYKVLRLAWVTDSLEEKKLLPYSEYLFSFPEQKGKVKRERESEIPSDVKEEKEPSRKRKRKSADEDHSLIFEELASPPKLEDIKKKVLADSESLRASTPVSDEEDLKSLSNNELIIHYFSQMAKERKVEGQQFKSLSYLRAINAIKNAPKEIECREDALSIPKIGKSLADHCVEIIETRKFGQLQRQQESTEAHVMKELQKIHGVGTVISEKWFNHYGVRSIPDIFEKVPESEFTDAIRLGLYYYYDWNQRIPREEVTAHSEFVSDVGKKIDPKFIVQAVGSYRRETKTCGDVDFFIMKEGCNDETKLSQFLTTLVIELFKSGYLKCSLFPAHDQLLKFLTGGQLTDKKFCRRVDFLAVKWKYRAGALIYFTGNDILNRYMRTLANNKGLRLNNEGLFKPKRSVIDEANKMGIRLSKVHFKEDDWILVEGEDEEKIFNLLGLKYLEPKDRNIGNLSEIGGFRL</sequence>
<dbReference type="PANTHER" id="PTHR11276:SF42">
    <property type="entry name" value="DNA POLYMERASE BETA"/>
    <property type="match status" value="1"/>
</dbReference>
<dbReference type="SUPFAM" id="SSF81301">
    <property type="entry name" value="Nucleotidyltransferase"/>
    <property type="match status" value="1"/>
</dbReference>
<keyword evidence="7" id="KW-0479">Metal-binding</keyword>
<keyword evidence="8 16" id="KW-0227">DNA damage</keyword>
<dbReference type="EC" id="2.7.7.7" evidence="16"/>
<dbReference type="Gene3D" id="3.30.210.10">
    <property type="entry name" value="DNA polymerase, thumb domain"/>
    <property type="match status" value="1"/>
</dbReference>
<reference evidence="19 20" key="1">
    <citation type="submission" date="2016-02" db="EMBL/GenBank/DDBJ databases">
        <title>Comparative genomic and transcriptomic foundation for Pichia pastoris.</title>
        <authorList>
            <person name="Love K.R."/>
            <person name="Shah K.A."/>
            <person name="Whittaker C.A."/>
            <person name="Wu J."/>
            <person name="Bartlett M.C."/>
            <person name="Ma D."/>
            <person name="Leeson R.L."/>
            <person name="Priest M."/>
            <person name="Young S.K."/>
            <person name="Love J.C."/>
        </authorList>
    </citation>
    <scope>NUCLEOTIDE SEQUENCE [LARGE SCALE GENOMIC DNA]</scope>
    <source>
        <strain evidence="19 20">ATCC 28485</strain>
    </source>
</reference>
<accession>A0A1B2JFY0</accession>
<dbReference type="InterPro" id="IPR036420">
    <property type="entry name" value="BRCT_dom_sf"/>
</dbReference>
<organism evidence="19 20">
    <name type="scientific">Komagataella pastoris</name>
    <name type="common">Yeast</name>
    <name type="synonym">Pichia pastoris</name>
    <dbReference type="NCBI Taxonomy" id="4922"/>
    <lineage>
        <taxon>Eukaryota</taxon>
        <taxon>Fungi</taxon>
        <taxon>Dikarya</taxon>
        <taxon>Ascomycota</taxon>
        <taxon>Saccharomycotina</taxon>
        <taxon>Pichiomycetes</taxon>
        <taxon>Pichiales</taxon>
        <taxon>Pichiaceae</taxon>
        <taxon>Komagataella</taxon>
    </lineage>
</organism>
<evidence type="ECO:0000256" key="12">
    <source>
        <dbReference type="ARBA" id="ARBA00023204"/>
    </source>
</evidence>
<evidence type="ECO:0000256" key="6">
    <source>
        <dbReference type="ARBA" id="ARBA00022695"/>
    </source>
</evidence>
<dbReference type="PRINTS" id="PR00869">
    <property type="entry name" value="DNAPOLX"/>
</dbReference>
<evidence type="ECO:0000256" key="5">
    <source>
        <dbReference type="ARBA" id="ARBA00022679"/>
    </source>
</evidence>
<evidence type="ECO:0000256" key="16">
    <source>
        <dbReference type="RuleBase" id="RU366014"/>
    </source>
</evidence>
<evidence type="ECO:0000256" key="9">
    <source>
        <dbReference type="ARBA" id="ARBA00022842"/>
    </source>
</evidence>
<dbReference type="SUPFAM" id="SSF52113">
    <property type="entry name" value="BRCT domain"/>
    <property type="match status" value="1"/>
</dbReference>
<dbReference type="InterPro" id="IPR027421">
    <property type="entry name" value="DNA_pol_lamdba_lyase_dom_sf"/>
</dbReference>
<dbReference type="InterPro" id="IPR002008">
    <property type="entry name" value="DNA_pol_X_beta-like"/>
</dbReference>
<evidence type="ECO:0000256" key="1">
    <source>
        <dbReference type="ARBA" id="ARBA00001936"/>
    </source>
</evidence>
<dbReference type="Gene3D" id="3.30.460.10">
    <property type="entry name" value="Beta Polymerase, domain 2"/>
    <property type="match status" value="1"/>
</dbReference>
<evidence type="ECO:0000256" key="7">
    <source>
        <dbReference type="ARBA" id="ARBA00022723"/>
    </source>
</evidence>
<dbReference type="CDD" id="cd00141">
    <property type="entry name" value="NT_POLXc"/>
    <property type="match status" value="1"/>
</dbReference>
<dbReference type="PRINTS" id="PR00870">
    <property type="entry name" value="DNAPOLXBETA"/>
</dbReference>
<dbReference type="InterPro" id="IPR037160">
    <property type="entry name" value="DNA_Pol_thumb_sf"/>
</dbReference>
<dbReference type="InterPro" id="IPR028207">
    <property type="entry name" value="DNA_pol_B_palm_palm"/>
</dbReference>
<dbReference type="GO" id="GO:0046872">
    <property type="term" value="F:metal ion binding"/>
    <property type="evidence" value="ECO:0007669"/>
    <property type="project" value="UniProtKB-UniRule"/>
</dbReference>
<dbReference type="PROSITE" id="PS50172">
    <property type="entry name" value="BRCT"/>
    <property type="match status" value="1"/>
</dbReference>
<keyword evidence="20" id="KW-1185">Reference proteome</keyword>